<dbReference type="Proteomes" id="UP000008370">
    <property type="component" value="Unassembled WGS sequence"/>
</dbReference>
<organism evidence="4 5">
    <name type="scientific">Phanerochaete carnosa (strain HHB-10118-sp)</name>
    <name type="common">White-rot fungus</name>
    <name type="synonym">Peniophora carnosa</name>
    <dbReference type="NCBI Taxonomy" id="650164"/>
    <lineage>
        <taxon>Eukaryota</taxon>
        <taxon>Fungi</taxon>
        <taxon>Dikarya</taxon>
        <taxon>Basidiomycota</taxon>
        <taxon>Agaricomycotina</taxon>
        <taxon>Agaricomycetes</taxon>
        <taxon>Polyporales</taxon>
        <taxon>Phanerochaetaceae</taxon>
        <taxon>Phanerochaete</taxon>
    </lineage>
</organism>
<dbReference type="Gene3D" id="3.30.230.30">
    <property type="entry name" value="Impact, N-terminal domain"/>
    <property type="match status" value="1"/>
</dbReference>
<comment type="similarity">
    <text evidence="1">Belongs to the IMPACT family.</text>
</comment>
<reference evidence="4 5" key="1">
    <citation type="journal article" date="2012" name="BMC Genomics">
        <title>Comparative genomics of the white-rot fungi, Phanerochaete carnosa and P. chrysosporium, to elucidate the genetic basis of the distinct wood types they colonize.</title>
        <authorList>
            <person name="Suzuki H."/>
            <person name="MacDonald J."/>
            <person name="Syed K."/>
            <person name="Salamov A."/>
            <person name="Hori C."/>
            <person name="Aerts A."/>
            <person name="Henrissat B."/>
            <person name="Wiebenga A."/>
            <person name="vanKuyk P.A."/>
            <person name="Barry K."/>
            <person name="Lindquist E."/>
            <person name="LaButti K."/>
            <person name="Lapidus A."/>
            <person name="Lucas S."/>
            <person name="Coutinho P."/>
            <person name="Gong Y."/>
            <person name="Samejima M."/>
            <person name="Mahadevan R."/>
            <person name="Abou-Zaid M."/>
            <person name="de Vries R.P."/>
            <person name="Igarashi K."/>
            <person name="Yadav J.S."/>
            <person name="Grigoriev I.V."/>
            <person name="Master E.R."/>
        </authorList>
    </citation>
    <scope>NUCLEOTIDE SEQUENCE [LARGE SCALE GENOMIC DNA]</scope>
    <source>
        <strain evidence="4 5">HHB-10118-sp</strain>
    </source>
</reference>
<evidence type="ECO:0000256" key="2">
    <source>
        <dbReference type="SAM" id="MobiDB-lite"/>
    </source>
</evidence>
<dbReference type="STRING" id="650164.K5VZS0"/>
<dbReference type="PANTHER" id="PTHR16301">
    <property type="entry name" value="IMPACT-RELATED"/>
    <property type="match status" value="1"/>
</dbReference>
<proteinExistence type="inferred from homology"/>
<dbReference type="GO" id="GO:0005737">
    <property type="term" value="C:cytoplasm"/>
    <property type="evidence" value="ECO:0007669"/>
    <property type="project" value="TreeGrafter"/>
</dbReference>
<evidence type="ECO:0000259" key="3">
    <source>
        <dbReference type="Pfam" id="PF01205"/>
    </source>
</evidence>
<dbReference type="InterPro" id="IPR020568">
    <property type="entry name" value="Ribosomal_Su5_D2-typ_SF"/>
</dbReference>
<dbReference type="GO" id="GO:0006446">
    <property type="term" value="P:regulation of translational initiation"/>
    <property type="evidence" value="ECO:0007669"/>
    <property type="project" value="TreeGrafter"/>
</dbReference>
<protein>
    <recommendedName>
        <fullName evidence="3">Impact N-terminal domain-containing protein</fullName>
    </recommendedName>
</protein>
<dbReference type="AlphaFoldDB" id="K5VZS0"/>
<feature type="compositionally biased region" description="Polar residues" evidence="2">
    <location>
        <begin position="155"/>
        <end position="167"/>
    </location>
</feature>
<dbReference type="InterPro" id="IPR023582">
    <property type="entry name" value="Impact"/>
</dbReference>
<dbReference type="GO" id="GO:0140469">
    <property type="term" value="P:GCN2-mediated signaling"/>
    <property type="evidence" value="ECO:0007669"/>
    <property type="project" value="TreeGrafter"/>
</dbReference>
<dbReference type="EMBL" id="JH930475">
    <property type="protein sequence ID" value="EKM52300.1"/>
    <property type="molecule type" value="Genomic_DNA"/>
</dbReference>
<evidence type="ECO:0000313" key="5">
    <source>
        <dbReference type="Proteomes" id="UP000008370"/>
    </source>
</evidence>
<dbReference type="InParanoid" id="K5VZS0"/>
<name>K5VZS0_PHACS</name>
<dbReference type="GeneID" id="18917768"/>
<dbReference type="InterPro" id="IPR001498">
    <property type="entry name" value="Impact_N"/>
</dbReference>
<dbReference type="RefSeq" id="XP_007398651.1">
    <property type="nucleotide sequence ID" value="XM_007398589.1"/>
</dbReference>
<evidence type="ECO:0000256" key="1">
    <source>
        <dbReference type="ARBA" id="ARBA00007665"/>
    </source>
</evidence>
<feature type="domain" description="Impact N-terminal" evidence="3">
    <location>
        <begin position="95"/>
        <end position="230"/>
    </location>
</feature>
<dbReference type="KEGG" id="pco:PHACADRAFT_260607"/>
<sequence length="239" mass="26138">MSLHISVRLCSALLRWTCIPPRFFSNAVPALSCQDTFTQTSQASDWPNPIHSSSRLTLHKSVFKAYVSSLPPLFLCQHHGEAQGLSSTPVNSFASASAVEVTRRLDRFFEELERTNSQAKRASHCMYAWRITVPKAISGPPPESGPRPKPKRVPASSNLPSAITSPREQVVSGSVSGGESGAGERLERLLELSPDCKGRDVVLVVYRWYGGVKLGSDRWKCISMVAKEALGVASGMAWR</sequence>
<dbReference type="InterPro" id="IPR036956">
    <property type="entry name" value="Impact_N_sf"/>
</dbReference>
<dbReference type="Pfam" id="PF01205">
    <property type="entry name" value="Impact_N"/>
    <property type="match status" value="1"/>
</dbReference>
<dbReference type="OrthoDB" id="69641at2759"/>
<feature type="region of interest" description="Disordered" evidence="2">
    <location>
        <begin position="137"/>
        <end position="181"/>
    </location>
</feature>
<dbReference type="PANTHER" id="PTHR16301:SF25">
    <property type="entry name" value="PROTEIN IMPACT"/>
    <property type="match status" value="1"/>
</dbReference>
<gene>
    <name evidence="4" type="ORF">PHACADRAFT_260607</name>
</gene>
<dbReference type="HOGENOM" id="CLU_045276_2_1_1"/>
<evidence type="ECO:0000313" key="4">
    <source>
        <dbReference type="EMBL" id="EKM52300.1"/>
    </source>
</evidence>
<keyword evidence="5" id="KW-1185">Reference proteome</keyword>
<dbReference type="SUPFAM" id="SSF54211">
    <property type="entry name" value="Ribosomal protein S5 domain 2-like"/>
    <property type="match status" value="1"/>
</dbReference>
<accession>K5VZS0</accession>